<dbReference type="Pfam" id="PF07765">
    <property type="entry name" value="KIP1"/>
    <property type="match status" value="1"/>
</dbReference>
<feature type="compositionally biased region" description="Polar residues" evidence="4">
    <location>
        <begin position="100"/>
        <end position="111"/>
    </location>
</feature>
<dbReference type="Proteomes" id="UP000316621">
    <property type="component" value="Chromosome 3"/>
</dbReference>
<evidence type="ECO:0000256" key="2">
    <source>
        <dbReference type="ARBA" id="ARBA00038006"/>
    </source>
</evidence>
<dbReference type="AlphaFoldDB" id="A0A4Y7JA54"/>
<feature type="region of interest" description="Disordered" evidence="4">
    <location>
        <begin position="148"/>
        <end position="178"/>
    </location>
</feature>
<dbReference type="EMBL" id="CM010717">
    <property type="protein sequence ID" value="RZC56930.1"/>
    <property type="molecule type" value="Genomic_DNA"/>
</dbReference>
<evidence type="ECO:0000256" key="4">
    <source>
        <dbReference type="SAM" id="MobiDB-lite"/>
    </source>
</evidence>
<dbReference type="InterPro" id="IPR051861">
    <property type="entry name" value="NET_actin-binding_domain"/>
</dbReference>
<feature type="coiled-coil region" evidence="3">
    <location>
        <begin position="357"/>
        <end position="462"/>
    </location>
</feature>
<dbReference type="GO" id="GO:0005774">
    <property type="term" value="C:vacuolar membrane"/>
    <property type="evidence" value="ECO:0007669"/>
    <property type="project" value="TreeGrafter"/>
</dbReference>
<evidence type="ECO:0000259" key="5">
    <source>
        <dbReference type="PROSITE" id="PS51774"/>
    </source>
</evidence>
<dbReference type="PANTHER" id="PTHR32258:SF3">
    <property type="entry name" value="PROTEIN NETWORKED 4A"/>
    <property type="match status" value="1"/>
</dbReference>
<name>A0A4Y7JA54_PAPSO</name>
<dbReference type="InterPro" id="IPR011684">
    <property type="entry name" value="NAB"/>
</dbReference>
<protein>
    <recommendedName>
        <fullName evidence="5">NAB domain-containing protein</fullName>
    </recommendedName>
</protein>
<dbReference type="GO" id="GO:0003779">
    <property type="term" value="F:actin binding"/>
    <property type="evidence" value="ECO:0007669"/>
    <property type="project" value="InterPro"/>
</dbReference>
<reference evidence="6 7" key="1">
    <citation type="journal article" date="2018" name="Science">
        <title>The opium poppy genome and morphinan production.</title>
        <authorList>
            <person name="Guo L."/>
            <person name="Winzer T."/>
            <person name="Yang X."/>
            <person name="Li Y."/>
            <person name="Ning Z."/>
            <person name="He Z."/>
            <person name="Teodor R."/>
            <person name="Lu Y."/>
            <person name="Bowser T.A."/>
            <person name="Graham I.A."/>
            <person name="Ye K."/>
        </authorList>
    </citation>
    <scope>NUCLEOTIDE SEQUENCE [LARGE SCALE GENOMIC DNA]</scope>
    <source>
        <strain evidence="7">cv. HN1</strain>
        <tissue evidence="6">Leaves</tissue>
    </source>
</reference>
<gene>
    <name evidence="6" type="ORF">C5167_015775</name>
</gene>
<feature type="coiled-coil region" evidence="3">
    <location>
        <begin position="199"/>
        <end position="269"/>
    </location>
</feature>
<evidence type="ECO:0000313" key="6">
    <source>
        <dbReference type="EMBL" id="RZC56930.1"/>
    </source>
</evidence>
<keyword evidence="7" id="KW-1185">Reference proteome</keyword>
<feature type="domain" description="NAB" evidence="5">
    <location>
        <begin position="15"/>
        <end position="95"/>
    </location>
</feature>
<dbReference type="Gramene" id="RZC56930">
    <property type="protein sequence ID" value="RZC56930"/>
    <property type="gene ID" value="C5167_015775"/>
</dbReference>
<proteinExistence type="inferred from homology"/>
<dbReference type="OMA" id="ITHVQNF"/>
<evidence type="ECO:0000313" key="7">
    <source>
        <dbReference type="Proteomes" id="UP000316621"/>
    </source>
</evidence>
<dbReference type="OrthoDB" id="1877257at2759"/>
<sequence>MSKKTLKRLESKKSHSWWFDSHIIPKSNKWLADNLQEMDLSVKRMLKLIEEDGDSFAKKAEMYYEKRPELISQVEEFYRMYRALAERYGNLTKELRKNIPPNQLQSQTSGISDAGSESGPPMHFGAERKHTRRKSVARAAGFDVFLGSRGGGSEKAESDDSSLSPSDSETESESIASSKITYSDSVAASADDLGLSQRIIELEAELRDVKLKLQMAEEQNSSMTASMASHDNGDYEKLLGRIQWYEEELNVANAKLHCAEEEIQRITNLKTENDTTDALSTETTQVLELQAKLTLDLEKRKSAEAAMDNVLEETRVSNEKLRLSEEEVSMLKLELQMAKTSSRDIDVCMPEQKDPNVEHLNIEIQELKLAISDAELKFSTEKSQLQKVISDLEEDRRELEMKLKNLESSMQTLIDDGKRVEQEKIEFQVLQANREKEMSSEMERLKLNIQTLTAERDNLLNGKARNSFTVNVGSRDPDRIREMEDRLKMLQGIKWLLV</sequence>
<keyword evidence="1 3" id="KW-0175">Coiled coil</keyword>
<feature type="region of interest" description="Disordered" evidence="4">
    <location>
        <begin position="97"/>
        <end position="134"/>
    </location>
</feature>
<evidence type="ECO:0000256" key="1">
    <source>
        <dbReference type="ARBA" id="ARBA00023054"/>
    </source>
</evidence>
<evidence type="ECO:0000256" key="3">
    <source>
        <dbReference type="SAM" id="Coils"/>
    </source>
</evidence>
<dbReference type="PROSITE" id="PS51774">
    <property type="entry name" value="NAB"/>
    <property type="match status" value="1"/>
</dbReference>
<comment type="similarity">
    <text evidence="2">Belongs to the NET family.</text>
</comment>
<accession>A0A4Y7JA54</accession>
<organism evidence="6 7">
    <name type="scientific">Papaver somniferum</name>
    <name type="common">Opium poppy</name>
    <dbReference type="NCBI Taxonomy" id="3469"/>
    <lineage>
        <taxon>Eukaryota</taxon>
        <taxon>Viridiplantae</taxon>
        <taxon>Streptophyta</taxon>
        <taxon>Embryophyta</taxon>
        <taxon>Tracheophyta</taxon>
        <taxon>Spermatophyta</taxon>
        <taxon>Magnoliopsida</taxon>
        <taxon>Ranunculales</taxon>
        <taxon>Papaveraceae</taxon>
        <taxon>Papaveroideae</taxon>
        <taxon>Papaver</taxon>
    </lineage>
</organism>
<dbReference type="PANTHER" id="PTHR32258">
    <property type="entry name" value="PROTEIN NETWORKED 4A"/>
    <property type="match status" value="1"/>
</dbReference>